<evidence type="ECO:0000256" key="7">
    <source>
        <dbReference type="ARBA" id="ARBA00023004"/>
    </source>
</evidence>
<dbReference type="InterPro" id="IPR004453">
    <property type="entry name" value="QueG"/>
</dbReference>
<proteinExistence type="predicted"/>
<dbReference type="InterPro" id="IPR013542">
    <property type="entry name" value="QueG_DUF1730"/>
</dbReference>
<evidence type="ECO:0000256" key="5">
    <source>
        <dbReference type="ARBA" id="ARBA00022785"/>
    </source>
</evidence>
<dbReference type="InterPro" id="IPR017896">
    <property type="entry name" value="4Fe4S_Fe-S-bd"/>
</dbReference>
<sequence>MRRLHPPAHLHVRRLRRHVHLLPVRRRGPRRRRHRAPGPPPAGGRGARPGAAARSPLRLTSCDHGSVPQAPVAPPPHDLLDPEPVLDVGRRAGLSAVGVAPAEPFDATRRILEERRAAGLSSDMQFTYRNPARSTDPGRTLEGAAALVVGALAYRRPDPEPPAGTPAARVARYAWTDDYARLRAALEVVAEHLRAEGWRAVVVADQNALVDREAAHRAGIGWYGKSSNLLLPGAGSWFVLGSVVTDAPLRPAEAPVADGCGSCTRCIDACPTGAIVAPGVVDARRCLAWLVQSPGALPHDHREALGDRIYGCDDCQEVCPPNHRADRLDVRRAPGSGDEPWVDLLELLATDDATLLARHGRWYVPRRDPRYLRRNALVALGNVGDPADPRVAQAVEDAAHHDDPMVRAHAVWAARRLGLHHVVRAASADPAPEVRDELTVPVTPRSA</sequence>
<dbReference type="PROSITE" id="PS51379">
    <property type="entry name" value="4FE4S_FER_2"/>
    <property type="match status" value="1"/>
</dbReference>
<dbReference type="AlphaFoldDB" id="A0A5Q2RNW4"/>
<keyword evidence="5" id="KW-0671">Queuosine biosynthesis</keyword>
<dbReference type="Gene3D" id="3.30.70.20">
    <property type="match status" value="1"/>
</dbReference>
<keyword evidence="2" id="KW-0963">Cytoplasm</keyword>
<dbReference type="GO" id="GO:0046872">
    <property type="term" value="F:metal ion binding"/>
    <property type="evidence" value="ECO:0007669"/>
    <property type="project" value="UniProtKB-KW"/>
</dbReference>
<evidence type="ECO:0000256" key="9">
    <source>
        <dbReference type="SAM" id="MobiDB-lite"/>
    </source>
</evidence>
<keyword evidence="6 11" id="KW-0560">Oxidoreductase</keyword>
<evidence type="ECO:0000256" key="1">
    <source>
        <dbReference type="ARBA" id="ARBA00022485"/>
    </source>
</evidence>
<dbReference type="KEGG" id="atq:GH723_11005"/>
<evidence type="ECO:0000256" key="4">
    <source>
        <dbReference type="ARBA" id="ARBA00022723"/>
    </source>
</evidence>
<dbReference type="GO" id="GO:0008616">
    <property type="term" value="P:tRNA queuosine(34) biosynthetic process"/>
    <property type="evidence" value="ECO:0007669"/>
    <property type="project" value="UniProtKB-KW"/>
</dbReference>
<dbReference type="PANTHER" id="PTHR30002:SF4">
    <property type="entry name" value="EPOXYQUEUOSINE REDUCTASE"/>
    <property type="match status" value="1"/>
</dbReference>
<keyword evidence="3" id="KW-0819">tRNA processing</keyword>
<dbReference type="Proteomes" id="UP000334019">
    <property type="component" value="Chromosome"/>
</dbReference>
<dbReference type="SUPFAM" id="SSF46548">
    <property type="entry name" value="alpha-helical ferredoxin"/>
    <property type="match status" value="1"/>
</dbReference>
<dbReference type="InterPro" id="IPR017900">
    <property type="entry name" value="4Fe4S_Fe_S_CS"/>
</dbReference>
<dbReference type="PANTHER" id="PTHR30002">
    <property type="entry name" value="EPOXYQUEUOSINE REDUCTASE"/>
    <property type="match status" value="1"/>
</dbReference>
<reference evidence="11 12" key="1">
    <citation type="submission" date="2019-11" db="EMBL/GenBank/DDBJ databases">
        <authorList>
            <person name="He Y."/>
        </authorList>
    </citation>
    <scope>NUCLEOTIDE SEQUENCE [LARGE SCALE GENOMIC DNA]</scope>
    <source>
        <strain evidence="11 12">SCSIO 58843</strain>
    </source>
</reference>
<evidence type="ECO:0000313" key="12">
    <source>
        <dbReference type="Proteomes" id="UP000334019"/>
    </source>
</evidence>
<evidence type="ECO:0000256" key="3">
    <source>
        <dbReference type="ARBA" id="ARBA00022694"/>
    </source>
</evidence>
<dbReference type="InterPro" id="IPR011989">
    <property type="entry name" value="ARM-like"/>
</dbReference>
<protein>
    <submittedName>
        <fullName evidence="11">tRNA epoxyqueuosine(34) reductase QueG</fullName>
        <ecNumber evidence="11">1.17.99.6</ecNumber>
    </submittedName>
</protein>
<accession>A0A5Q2RNW4</accession>
<keyword evidence="1" id="KW-0004">4Fe-4S</keyword>
<keyword evidence="4" id="KW-0479">Metal-binding</keyword>
<keyword evidence="7" id="KW-0408">Iron</keyword>
<dbReference type="EC" id="1.17.99.6" evidence="11"/>
<organism evidence="11 12">
    <name type="scientific">Actinomarinicola tropica</name>
    <dbReference type="NCBI Taxonomy" id="2789776"/>
    <lineage>
        <taxon>Bacteria</taxon>
        <taxon>Bacillati</taxon>
        <taxon>Actinomycetota</taxon>
        <taxon>Acidimicrobiia</taxon>
        <taxon>Acidimicrobiales</taxon>
        <taxon>Iamiaceae</taxon>
        <taxon>Actinomarinicola</taxon>
    </lineage>
</organism>
<evidence type="ECO:0000256" key="6">
    <source>
        <dbReference type="ARBA" id="ARBA00023002"/>
    </source>
</evidence>
<evidence type="ECO:0000256" key="8">
    <source>
        <dbReference type="ARBA" id="ARBA00023014"/>
    </source>
</evidence>
<keyword evidence="12" id="KW-1185">Reference proteome</keyword>
<feature type="domain" description="4Fe-4S ferredoxin-type" evidence="10">
    <location>
        <begin position="251"/>
        <end position="280"/>
    </location>
</feature>
<feature type="compositionally biased region" description="Basic residues" evidence="9">
    <location>
        <begin position="17"/>
        <end position="36"/>
    </location>
</feature>
<name>A0A5Q2RNW4_9ACTN</name>
<dbReference type="EMBL" id="CP045851">
    <property type="protein sequence ID" value="QGG95580.1"/>
    <property type="molecule type" value="Genomic_DNA"/>
</dbReference>
<evidence type="ECO:0000259" key="10">
    <source>
        <dbReference type="PROSITE" id="PS51379"/>
    </source>
</evidence>
<dbReference type="SUPFAM" id="SSF48371">
    <property type="entry name" value="ARM repeat"/>
    <property type="match status" value="1"/>
</dbReference>
<dbReference type="GO" id="GO:0051539">
    <property type="term" value="F:4 iron, 4 sulfur cluster binding"/>
    <property type="evidence" value="ECO:0007669"/>
    <property type="project" value="UniProtKB-KW"/>
</dbReference>
<gene>
    <name evidence="11" type="primary">queG</name>
    <name evidence="11" type="ORF">GH723_11005</name>
</gene>
<dbReference type="InterPro" id="IPR016024">
    <property type="entry name" value="ARM-type_fold"/>
</dbReference>
<dbReference type="Pfam" id="PF13646">
    <property type="entry name" value="HEAT_2"/>
    <property type="match status" value="1"/>
</dbReference>
<dbReference type="Gene3D" id="1.25.10.10">
    <property type="entry name" value="Leucine-rich Repeat Variant"/>
    <property type="match status" value="1"/>
</dbReference>
<feature type="region of interest" description="Disordered" evidence="9">
    <location>
        <begin position="428"/>
        <end position="447"/>
    </location>
</feature>
<dbReference type="GO" id="GO:0052693">
    <property type="term" value="F:epoxyqueuosine reductase activity"/>
    <property type="evidence" value="ECO:0007669"/>
    <property type="project" value="UniProtKB-EC"/>
</dbReference>
<feature type="region of interest" description="Disordered" evidence="9">
    <location>
        <begin position="17"/>
        <end position="80"/>
    </location>
</feature>
<keyword evidence="8" id="KW-0411">Iron-sulfur</keyword>
<dbReference type="NCBIfam" id="TIGR00276">
    <property type="entry name" value="tRNA epoxyqueuosine(34) reductase QueG"/>
    <property type="match status" value="1"/>
</dbReference>
<dbReference type="PROSITE" id="PS00198">
    <property type="entry name" value="4FE4S_FER_1"/>
    <property type="match status" value="1"/>
</dbReference>
<evidence type="ECO:0000313" key="11">
    <source>
        <dbReference type="EMBL" id="QGG95580.1"/>
    </source>
</evidence>
<evidence type="ECO:0000256" key="2">
    <source>
        <dbReference type="ARBA" id="ARBA00022490"/>
    </source>
</evidence>
<dbReference type="Pfam" id="PF08331">
    <property type="entry name" value="QueG_DUF1730"/>
    <property type="match status" value="1"/>
</dbReference>
<dbReference type="Pfam" id="PF13484">
    <property type="entry name" value="Fer4_16"/>
    <property type="match status" value="1"/>
</dbReference>